<sequence length="235" mass="25055">MVGSAMAADALSGLKAQSLNGLTISGDVHGASAYQYRGKQFSDGEPSIGASLTATHSSGLYGSIKTDTVKLSQGSDRHQLQSALTVGYDYLLPYDVKVGGGLTRNFFSGRDQVSDLSFSEAFVGADWNGLHAKVSTVVESSKVLTPGFEQGDTYGELGYTYQYGKYSLGGDVGYSWYNNKHLGAKNGLSLAQVRVGYAFNDQVDVSLTHQFAGDDAYGNKSNGTHKTFVKVGYKF</sequence>
<dbReference type="EMBL" id="LPBJ01000047">
    <property type="protein sequence ID" value="KVP98056.1"/>
    <property type="molecule type" value="Genomic_DNA"/>
</dbReference>
<keyword evidence="2" id="KW-1185">Reference proteome</keyword>
<evidence type="ECO:0000313" key="1">
    <source>
        <dbReference type="EMBL" id="KVP98056.1"/>
    </source>
</evidence>
<gene>
    <name evidence="1" type="ORF">WJ96_05660</name>
</gene>
<accession>A0AAW3MSX4</accession>
<comment type="caution">
    <text evidence="1">The sequence shown here is derived from an EMBL/GenBank/DDBJ whole genome shotgun (WGS) entry which is preliminary data.</text>
</comment>
<reference evidence="1 2" key="1">
    <citation type="submission" date="2015-11" db="EMBL/GenBank/DDBJ databases">
        <title>Expanding the genomic diversity of Burkholderia species for the development of highly accurate diagnostics.</title>
        <authorList>
            <person name="Sahl J."/>
            <person name="Keim P."/>
            <person name="Wagner D."/>
        </authorList>
    </citation>
    <scope>NUCLEOTIDE SEQUENCE [LARGE SCALE GENOMIC DNA]</scope>
    <source>
        <strain evidence="1 2">MSMB1808WGS</strain>
    </source>
</reference>
<dbReference type="AlphaFoldDB" id="A0AAW3MSX4"/>
<protein>
    <recommendedName>
        <fullName evidence="3">Porin domain-containing protein</fullName>
    </recommendedName>
</protein>
<evidence type="ECO:0000313" key="2">
    <source>
        <dbReference type="Proteomes" id="UP000056453"/>
    </source>
</evidence>
<organism evidence="1 2">
    <name type="scientific">Burkholderia ubonensis</name>
    <dbReference type="NCBI Taxonomy" id="101571"/>
    <lineage>
        <taxon>Bacteria</taxon>
        <taxon>Pseudomonadati</taxon>
        <taxon>Pseudomonadota</taxon>
        <taxon>Betaproteobacteria</taxon>
        <taxon>Burkholderiales</taxon>
        <taxon>Burkholderiaceae</taxon>
        <taxon>Burkholderia</taxon>
        <taxon>Burkholderia cepacia complex</taxon>
    </lineage>
</organism>
<dbReference type="Proteomes" id="UP000056453">
    <property type="component" value="Unassembled WGS sequence"/>
</dbReference>
<evidence type="ECO:0008006" key="3">
    <source>
        <dbReference type="Google" id="ProtNLM"/>
    </source>
</evidence>
<proteinExistence type="predicted"/>
<name>A0AAW3MSX4_9BURK</name>